<dbReference type="EMBL" id="LAZR01024901">
    <property type="protein sequence ID" value="KKL73631.1"/>
    <property type="molecule type" value="Genomic_DNA"/>
</dbReference>
<reference evidence="1" key="1">
    <citation type="journal article" date="2015" name="Nature">
        <title>Complex archaea that bridge the gap between prokaryotes and eukaryotes.</title>
        <authorList>
            <person name="Spang A."/>
            <person name="Saw J.H."/>
            <person name="Jorgensen S.L."/>
            <person name="Zaremba-Niedzwiedzka K."/>
            <person name="Martijn J."/>
            <person name="Lind A.E."/>
            <person name="van Eijk R."/>
            <person name="Schleper C."/>
            <person name="Guy L."/>
            <person name="Ettema T.J."/>
        </authorList>
    </citation>
    <scope>NUCLEOTIDE SEQUENCE</scope>
</reference>
<proteinExistence type="predicted"/>
<name>A0A0F9F566_9ZZZZ</name>
<feature type="non-terminal residue" evidence="1">
    <location>
        <position position="62"/>
    </location>
</feature>
<evidence type="ECO:0000313" key="1">
    <source>
        <dbReference type="EMBL" id="KKL73631.1"/>
    </source>
</evidence>
<protein>
    <submittedName>
        <fullName evidence="1">Uncharacterized protein</fullName>
    </submittedName>
</protein>
<accession>A0A0F9F566</accession>
<dbReference type="AlphaFoldDB" id="A0A0F9F566"/>
<organism evidence="1">
    <name type="scientific">marine sediment metagenome</name>
    <dbReference type="NCBI Taxonomy" id="412755"/>
    <lineage>
        <taxon>unclassified sequences</taxon>
        <taxon>metagenomes</taxon>
        <taxon>ecological metagenomes</taxon>
    </lineage>
</organism>
<comment type="caution">
    <text evidence="1">The sequence shown here is derived from an EMBL/GenBank/DDBJ whole genome shotgun (WGS) entry which is preliminary data.</text>
</comment>
<sequence length="62" mass="6762">MTDLLQKLGESWRRFWALPWRWKSPALVGADAAALSFNGTTDVAFSVGCFFLVSPGNSGTLI</sequence>
<gene>
    <name evidence="1" type="ORF">LCGC14_2072990</name>
</gene>